<name>A0A841L416_9FIRM</name>
<sequence>MIYTVDGPITKDQMEATLCHEHFKWETDENYANQLYFDRKYDDVKIEEAFHALLPVLQKLYDSGCRSIVEASPPIGGQNVKLLRKLSMASGINIIPCTGHNLPAYVYRIHSERYAEQLAGQWIKDFEFGLDTIDGVKIKPGHIKLLLRRGALSDVDRELLRAAIMTNKQVGIPIHCHILEAELAEEVMDLLEKEEANFKQFLWAHTLNEKNSDVIYRALDLGIWLGLDMIKANAFEENLAFIKEAVNGGFEGQILLSQDYDFYEEIMAHGEKHPCASFFTDFIPYCIAQGISPAILDTIICKNPGEFYDF</sequence>
<accession>A0A841L416</accession>
<feature type="binding site" description="via carbamate group" evidence="4">
    <location>
        <position position="144"/>
    </location>
    <ligand>
        <name>Zn(2+)</name>
        <dbReference type="ChEBI" id="CHEBI:29105"/>
        <label>1</label>
    </ligand>
</feature>
<evidence type="ECO:0000256" key="1">
    <source>
        <dbReference type="ARBA" id="ARBA00022723"/>
    </source>
</evidence>
<evidence type="ECO:0000313" key="6">
    <source>
        <dbReference type="EMBL" id="MBB6218910.1"/>
    </source>
</evidence>
<dbReference type="Proteomes" id="UP000579281">
    <property type="component" value="Unassembled WGS sequence"/>
</dbReference>
<dbReference type="Gene3D" id="3.20.20.140">
    <property type="entry name" value="Metal-dependent hydrolases"/>
    <property type="match status" value="1"/>
</dbReference>
<feature type="binding site" evidence="4">
    <location>
        <position position="259"/>
    </location>
    <ligand>
        <name>Zn(2+)</name>
        <dbReference type="ChEBI" id="CHEBI:29105"/>
        <label>1</label>
    </ligand>
</feature>
<feature type="binding site" description="via carbamate group" evidence="4">
    <location>
        <position position="144"/>
    </location>
    <ligand>
        <name>Zn(2+)</name>
        <dbReference type="ChEBI" id="CHEBI:29105"/>
        <label>2</label>
    </ligand>
</feature>
<proteinExistence type="inferred from homology"/>
<comment type="caution">
    <text evidence="6">The sequence shown here is derived from an EMBL/GenBank/DDBJ whole genome shotgun (WGS) entry which is preliminary data.</text>
</comment>
<dbReference type="EMBL" id="JACHEN010000055">
    <property type="protein sequence ID" value="MBB6218910.1"/>
    <property type="molecule type" value="Genomic_DNA"/>
</dbReference>
<dbReference type="PANTHER" id="PTHR10819">
    <property type="entry name" value="PHOSPHOTRIESTERASE-RELATED"/>
    <property type="match status" value="1"/>
</dbReference>
<evidence type="ECO:0000256" key="4">
    <source>
        <dbReference type="PIRSR" id="PIRSR601559-51"/>
    </source>
</evidence>
<evidence type="ECO:0000256" key="5">
    <source>
        <dbReference type="PROSITE-ProRule" id="PRU00679"/>
    </source>
</evidence>
<protein>
    <submittedName>
        <fullName evidence="6">Phosphotriesterase-related protein</fullName>
    </submittedName>
</protein>
<dbReference type="InterPro" id="IPR001559">
    <property type="entry name" value="Phosphotriesterase"/>
</dbReference>
<dbReference type="RefSeq" id="WP_184313817.1">
    <property type="nucleotide sequence ID" value="NZ_JACHEN010000055.1"/>
</dbReference>
<comment type="similarity">
    <text evidence="5">Belongs to the metallo-dependent hydrolases superfamily. Phosphotriesterase family.</text>
</comment>
<organism evidence="6 7">
    <name type="scientific">Anaerosolibacter carboniphilus</name>
    <dbReference type="NCBI Taxonomy" id="1417629"/>
    <lineage>
        <taxon>Bacteria</taxon>
        <taxon>Bacillati</taxon>
        <taxon>Bacillota</taxon>
        <taxon>Clostridia</taxon>
        <taxon>Peptostreptococcales</taxon>
        <taxon>Thermotaleaceae</taxon>
        <taxon>Anaerosolibacter</taxon>
    </lineage>
</organism>
<keyword evidence="7" id="KW-1185">Reference proteome</keyword>
<dbReference type="SUPFAM" id="SSF51556">
    <property type="entry name" value="Metallo-dependent hydrolases"/>
    <property type="match status" value="1"/>
</dbReference>
<evidence type="ECO:0000313" key="7">
    <source>
        <dbReference type="Proteomes" id="UP000579281"/>
    </source>
</evidence>
<dbReference type="PROSITE" id="PS51347">
    <property type="entry name" value="PHOSPHOTRIESTERASE_2"/>
    <property type="match status" value="1"/>
</dbReference>
<dbReference type="GO" id="GO:0016787">
    <property type="term" value="F:hydrolase activity"/>
    <property type="evidence" value="ECO:0007669"/>
    <property type="project" value="UniProtKB-KW"/>
</dbReference>
<dbReference type="Pfam" id="PF02126">
    <property type="entry name" value="PTE"/>
    <property type="match status" value="1"/>
</dbReference>
<dbReference type="InterPro" id="IPR032466">
    <property type="entry name" value="Metal_Hydrolase"/>
</dbReference>
<gene>
    <name evidence="6" type="ORF">HNQ80_005087</name>
</gene>
<dbReference type="AlphaFoldDB" id="A0A841L416"/>
<dbReference type="GO" id="GO:0008270">
    <property type="term" value="F:zinc ion binding"/>
    <property type="evidence" value="ECO:0007669"/>
    <property type="project" value="InterPro"/>
</dbReference>
<feature type="binding site" evidence="4">
    <location>
        <position position="177"/>
    </location>
    <ligand>
        <name>Zn(2+)</name>
        <dbReference type="ChEBI" id="CHEBI:29105"/>
        <label>2</label>
    </ligand>
</feature>
<feature type="modified residue" description="N6-carboxylysine" evidence="3 5">
    <location>
        <position position="144"/>
    </location>
</feature>
<reference evidence="6 7" key="1">
    <citation type="submission" date="2020-08" db="EMBL/GenBank/DDBJ databases">
        <title>Genomic Encyclopedia of Type Strains, Phase IV (KMG-IV): sequencing the most valuable type-strain genomes for metagenomic binning, comparative biology and taxonomic classification.</title>
        <authorList>
            <person name="Goeker M."/>
        </authorList>
    </citation>
    <scope>NUCLEOTIDE SEQUENCE [LARGE SCALE GENOMIC DNA]</scope>
    <source>
        <strain evidence="6 7">DSM 103526</strain>
    </source>
</reference>
<comment type="cofactor">
    <cofactor evidence="4">
        <name>a divalent metal cation</name>
        <dbReference type="ChEBI" id="CHEBI:60240"/>
    </cofactor>
    <text evidence="4">Binds 2 divalent metal cations per subunit.</text>
</comment>
<evidence type="ECO:0000256" key="3">
    <source>
        <dbReference type="PIRSR" id="PIRSR601559-50"/>
    </source>
</evidence>
<feature type="binding site" evidence="4">
    <location>
        <position position="205"/>
    </location>
    <ligand>
        <name>Zn(2+)</name>
        <dbReference type="ChEBI" id="CHEBI:29105"/>
        <label>2</label>
    </ligand>
</feature>
<dbReference type="PANTHER" id="PTHR10819:SF3">
    <property type="entry name" value="PHOSPHOTRIESTERASE-RELATED PROTEIN"/>
    <property type="match status" value="1"/>
</dbReference>
<keyword evidence="2" id="KW-0378">Hydrolase</keyword>
<keyword evidence="1 4" id="KW-0479">Metal-binding</keyword>
<feature type="binding site" evidence="4">
    <location>
        <position position="22"/>
    </location>
    <ligand>
        <name>Zn(2+)</name>
        <dbReference type="ChEBI" id="CHEBI:29105"/>
        <label>1</label>
    </ligand>
</feature>
<feature type="binding site" evidence="4">
    <location>
        <position position="20"/>
    </location>
    <ligand>
        <name>Zn(2+)</name>
        <dbReference type="ChEBI" id="CHEBI:29105"/>
        <label>1</label>
    </ligand>
</feature>
<evidence type="ECO:0000256" key="2">
    <source>
        <dbReference type="ARBA" id="ARBA00022801"/>
    </source>
</evidence>